<keyword evidence="1" id="KW-1133">Transmembrane helix</keyword>
<dbReference type="EMBL" id="BK059130">
    <property type="protein sequence ID" value="DAE32915.1"/>
    <property type="molecule type" value="Genomic_DNA"/>
</dbReference>
<evidence type="ECO:0000256" key="1">
    <source>
        <dbReference type="SAM" id="Phobius"/>
    </source>
</evidence>
<proteinExistence type="predicted"/>
<name>A0A8S5RP09_9VIRU</name>
<feature type="transmembrane region" description="Helical" evidence="1">
    <location>
        <begin position="20"/>
        <end position="41"/>
    </location>
</feature>
<evidence type="ECO:0000313" key="2">
    <source>
        <dbReference type="EMBL" id="DAE32915.1"/>
    </source>
</evidence>
<accession>A0A8S5RP09</accession>
<keyword evidence="1" id="KW-0472">Membrane</keyword>
<keyword evidence="1" id="KW-0812">Transmembrane</keyword>
<protein>
    <submittedName>
        <fullName evidence="2">Uncharacterized protein</fullName>
    </submittedName>
</protein>
<organism evidence="2">
    <name type="scientific">virus sp. ctBS918</name>
    <dbReference type="NCBI Taxonomy" id="2825807"/>
    <lineage>
        <taxon>Viruses</taxon>
    </lineage>
</organism>
<sequence>MYHAREALVIPLTVAIRSNYIGISEGIPDIVFMVVCAILFYTSCQVKHSRSYLFSHNAPCR</sequence>
<reference evidence="2" key="1">
    <citation type="journal article" date="2021" name="Proc. Natl. Acad. Sci. U.S.A.">
        <title>A Catalog of Tens of Thousands of Viruses from Human Metagenomes Reveals Hidden Associations with Chronic Diseases.</title>
        <authorList>
            <person name="Tisza M.J."/>
            <person name="Buck C.B."/>
        </authorList>
    </citation>
    <scope>NUCLEOTIDE SEQUENCE</scope>
    <source>
        <strain evidence="2">CtBS918</strain>
    </source>
</reference>